<reference evidence="3 4" key="1">
    <citation type="journal article" date="2010" name="Int. J. Syst. Evol. Microbiol.">
        <title>Thiohalobacter thiocyanaticus gen. nov., sp. nov., a moderately halophilic, sulfur-oxidizing gammaproteobacterium from hypersaline lakes, that utilizes thiocyanate.</title>
        <authorList>
            <person name="Sorokin D.Y."/>
            <person name="Kovaleva O.L."/>
            <person name="Tourova T.P."/>
            <person name="Muyzer G."/>
        </authorList>
    </citation>
    <scope>NUCLEOTIDE SEQUENCE [LARGE SCALE GENOMIC DNA]</scope>
    <source>
        <strain evidence="3 4">Hrh1</strain>
    </source>
</reference>
<dbReference type="RefSeq" id="WP_125182493.1">
    <property type="nucleotide sequence ID" value="NZ_QZMU01000002.1"/>
</dbReference>
<evidence type="ECO:0000313" key="3">
    <source>
        <dbReference type="EMBL" id="RRQ19928.1"/>
    </source>
</evidence>
<evidence type="ECO:0000313" key="4">
    <source>
        <dbReference type="Proteomes" id="UP000287798"/>
    </source>
</evidence>
<dbReference type="InterPro" id="IPR022472">
    <property type="entry name" value="VPLPA-CTERM"/>
</dbReference>
<keyword evidence="1" id="KW-0812">Transmembrane</keyword>
<dbReference type="Proteomes" id="UP000287798">
    <property type="component" value="Unassembled WGS sequence"/>
</dbReference>
<keyword evidence="2" id="KW-0732">Signal</keyword>
<evidence type="ECO:0000256" key="2">
    <source>
        <dbReference type="SAM" id="SignalP"/>
    </source>
</evidence>
<dbReference type="AlphaFoldDB" id="A0A426QDU0"/>
<dbReference type="Gene3D" id="2.60.40.680">
    <property type="match status" value="1"/>
</dbReference>
<accession>A0A426QDU0</accession>
<name>A0A426QDU0_9GAMM</name>
<keyword evidence="1" id="KW-0472">Membrane</keyword>
<keyword evidence="1" id="KW-1133">Transmembrane helix</keyword>
<feature type="transmembrane region" description="Helical" evidence="1">
    <location>
        <begin position="161"/>
        <end position="181"/>
    </location>
</feature>
<evidence type="ECO:0000256" key="1">
    <source>
        <dbReference type="SAM" id="Phobius"/>
    </source>
</evidence>
<dbReference type="GO" id="GO:0030246">
    <property type="term" value="F:carbohydrate binding"/>
    <property type="evidence" value="ECO:0007669"/>
    <property type="project" value="InterPro"/>
</dbReference>
<dbReference type="OrthoDB" id="5567186at2"/>
<sequence>MTKMPIRAILSAALLAASSAQAVTISLDPASTTTVAGSNFSLNVLADFSSTEIITGSVEFSFDSSLLGYTDFSWNSDFKTLFPYTELIIESSEVVSIGFGALSGFGTGDGHTIGTISFDALAPGSTSVAMATSSLHGDYEDSSYNVVNASFNDASVDLSAVPVPAAVWLFGSGLIGLAGIARRRSA</sequence>
<organism evidence="3 4">
    <name type="scientific">Thiohalobacter thiocyanaticus</name>
    <dbReference type="NCBI Taxonomy" id="585455"/>
    <lineage>
        <taxon>Bacteria</taxon>
        <taxon>Pseudomonadati</taxon>
        <taxon>Pseudomonadota</taxon>
        <taxon>Gammaproteobacteria</taxon>
        <taxon>Thiohalobacterales</taxon>
        <taxon>Thiohalobacteraceae</taxon>
        <taxon>Thiohalobacter</taxon>
    </lineage>
</organism>
<dbReference type="EMBL" id="QZMU01000002">
    <property type="protein sequence ID" value="RRQ19928.1"/>
    <property type="molecule type" value="Genomic_DNA"/>
</dbReference>
<proteinExistence type="predicted"/>
<comment type="caution">
    <text evidence="3">The sequence shown here is derived from an EMBL/GenBank/DDBJ whole genome shotgun (WGS) entry which is preliminary data.</text>
</comment>
<gene>
    <name evidence="3" type="ORF">D6C00_14290</name>
</gene>
<feature type="signal peptide" evidence="2">
    <location>
        <begin position="1"/>
        <end position="22"/>
    </location>
</feature>
<dbReference type="SUPFAM" id="SSF49384">
    <property type="entry name" value="Carbohydrate-binding domain"/>
    <property type="match status" value="1"/>
</dbReference>
<dbReference type="InterPro" id="IPR008965">
    <property type="entry name" value="CBM2/CBM3_carb-bd_dom_sf"/>
</dbReference>
<dbReference type="NCBIfam" id="TIGR03370">
    <property type="entry name" value="VPLPA-CTERM"/>
    <property type="match status" value="1"/>
</dbReference>
<feature type="chain" id="PRO_5019273845" evidence="2">
    <location>
        <begin position="23"/>
        <end position="186"/>
    </location>
</feature>
<keyword evidence="4" id="KW-1185">Reference proteome</keyword>
<protein>
    <submittedName>
        <fullName evidence="3">VPLPA-CTERM sorting domain-containing protein</fullName>
    </submittedName>
</protein>